<evidence type="ECO:0000313" key="2">
    <source>
        <dbReference type="Proteomes" id="UP000016630"/>
    </source>
</evidence>
<accession>A0A0E2LML4</accession>
<sequence length="102" mass="11805">MESIKGIRALEWARELSKVPEGCFSIAFYPYSRKQRRAGVTLRVLSGCKVRKSLPDEAFSVGSENYFLFQDKDGNNKMCYKALIRYMGFPHDGFALRKVEWI</sequence>
<evidence type="ECO:0000313" key="1">
    <source>
        <dbReference type="EMBL" id="ERJ63658.1"/>
    </source>
</evidence>
<reference evidence="1 2" key="1">
    <citation type="submission" date="2013-06" db="EMBL/GenBank/DDBJ databases">
        <authorList>
            <person name="Weinstock G."/>
            <person name="Sodergren E."/>
            <person name="Lobos E.A."/>
            <person name="Fulton L."/>
            <person name="Fulton R."/>
            <person name="Courtney L."/>
            <person name="Fronick C."/>
            <person name="O'Laughlin M."/>
            <person name="Godfrey J."/>
            <person name="Wilson R.M."/>
            <person name="Miner T."/>
            <person name="Farmer C."/>
            <person name="Delehaunty K."/>
            <person name="Cordes M."/>
            <person name="Minx P."/>
            <person name="Tomlinson C."/>
            <person name="Chen J."/>
            <person name="Wollam A."/>
            <person name="Pepin K.H."/>
            <person name="Bhonagiri V."/>
            <person name="Zhang X."/>
            <person name="Warren W."/>
            <person name="Mitreva M."/>
            <person name="Mardis E.R."/>
            <person name="Wilson R.K."/>
        </authorList>
    </citation>
    <scope>NUCLEOTIDE SEQUENCE [LARGE SCALE GENOMIC DNA]</scope>
    <source>
        <strain evidence="1 2">F0570</strain>
    </source>
</reference>
<proteinExistence type="predicted"/>
<dbReference type="HOGENOM" id="CLU_2220757_0_0_10"/>
<protein>
    <submittedName>
        <fullName evidence="1">Uncharacterized protein</fullName>
    </submittedName>
</protein>
<dbReference type="EMBL" id="AWUW01000157">
    <property type="protein sequence ID" value="ERJ63658.1"/>
    <property type="molecule type" value="Genomic_DNA"/>
</dbReference>
<dbReference type="Proteomes" id="UP000016630">
    <property type="component" value="Unassembled WGS sequence"/>
</dbReference>
<comment type="caution">
    <text evidence="1">The sequence shown here is derived from an EMBL/GenBank/DDBJ whole genome shotgun (WGS) entry which is preliminary data.</text>
</comment>
<dbReference type="AlphaFoldDB" id="A0A0E2LML4"/>
<organism evidence="1 2">
    <name type="scientific">Porphyromonas gingivalis F0570</name>
    <dbReference type="NCBI Taxonomy" id="1227271"/>
    <lineage>
        <taxon>Bacteria</taxon>
        <taxon>Pseudomonadati</taxon>
        <taxon>Bacteroidota</taxon>
        <taxon>Bacteroidia</taxon>
        <taxon>Bacteroidales</taxon>
        <taxon>Porphyromonadaceae</taxon>
        <taxon>Porphyromonas</taxon>
    </lineage>
</organism>
<gene>
    <name evidence="1" type="ORF">HMPREF1555_02315</name>
</gene>
<name>A0A0E2LML4_PORGN</name>